<keyword evidence="10 29" id="KW-0808">Transferase</keyword>
<accession>A0A396GZW2</accession>
<dbReference type="SUPFAM" id="SSF56112">
    <property type="entry name" value="Protein kinase-like (PK-like)"/>
    <property type="match status" value="1"/>
</dbReference>
<dbReference type="Gene3D" id="3.30.200.20">
    <property type="entry name" value="Phosphorylase Kinase, domain 1"/>
    <property type="match status" value="1"/>
</dbReference>
<proteinExistence type="inferred from homology"/>
<dbReference type="FunFam" id="1.10.510.10:FF:000445">
    <property type="entry name" value="MDIS1-interacting receptor like kinase 2"/>
    <property type="match status" value="1"/>
</dbReference>
<dbReference type="AlphaFoldDB" id="A0A396GZW2"/>
<keyword evidence="6" id="KW-0964">Secreted</keyword>
<dbReference type="InterPro" id="IPR017441">
    <property type="entry name" value="Protein_kinase_ATP_BS"/>
</dbReference>
<dbReference type="EMBL" id="PSQE01000007">
    <property type="protein sequence ID" value="RHN44395.1"/>
    <property type="molecule type" value="Genomic_DNA"/>
</dbReference>
<dbReference type="Gene3D" id="3.80.10.10">
    <property type="entry name" value="Ribonuclease Inhibitor"/>
    <property type="match status" value="3"/>
</dbReference>
<dbReference type="InterPro" id="IPR000719">
    <property type="entry name" value="Prot_kinase_dom"/>
</dbReference>
<keyword evidence="19 27" id="KW-0472">Membrane</keyword>
<comment type="catalytic activity">
    <reaction evidence="25">
        <text>L-seryl-[protein] + ATP = O-phospho-L-seryl-[protein] + ADP + H(+)</text>
        <dbReference type="Rhea" id="RHEA:17989"/>
        <dbReference type="Rhea" id="RHEA-COMP:9863"/>
        <dbReference type="Rhea" id="RHEA-COMP:11604"/>
        <dbReference type="ChEBI" id="CHEBI:15378"/>
        <dbReference type="ChEBI" id="CHEBI:29999"/>
        <dbReference type="ChEBI" id="CHEBI:30616"/>
        <dbReference type="ChEBI" id="CHEBI:83421"/>
        <dbReference type="ChEBI" id="CHEBI:456216"/>
        <dbReference type="EC" id="2.7.11.1"/>
    </reaction>
</comment>
<keyword evidence="16" id="KW-0611">Plant defense</keyword>
<dbReference type="Proteomes" id="UP000265566">
    <property type="component" value="Chromosome 7"/>
</dbReference>
<dbReference type="InterPro" id="IPR050647">
    <property type="entry name" value="Plant_LRR-RLKs"/>
</dbReference>
<dbReference type="SMART" id="SM00365">
    <property type="entry name" value="LRR_SD22"/>
    <property type="match status" value="5"/>
</dbReference>
<dbReference type="FunFam" id="3.80.10.10:FF:000400">
    <property type="entry name" value="Nuclear pore complex protein NUP107"/>
    <property type="match status" value="1"/>
</dbReference>
<evidence type="ECO:0000256" key="26">
    <source>
        <dbReference type="PROSITE-ProRule" id="PRU10141"/>
    </source>
</evidence>
<organism evidence="29 30">
    <name type="scientific">Medicago truncatula</name>
    <name type="common">Barrel medic</name>
    <name type="synonym">Medicago tribuloides</name>
    <dbReference type="NCBI Taxonomy" id="3880"/>
    <lineage>
        <taxon>Eukaryota</taxon>
        <taxon>Viridiplantae</taxon>
        <taxon>Streptophyta</taxon>
        <taxon>Embryophyta</taxon>
        <taxon>Tracheophyta</taxon>
        <taxon>Spermatophyta</taxon>
        <taxon>Magnoliopsida</taxon>
        <taxon>eudicotyledons</taxon>
        <taxon>Gunneridae</taxon>
        <taxon>Pentapetalae</taxon>
        <taxon>rosids</taxon>
        <taxon>fabids</taxon>
        <taxon>Fabales</taxon>
        <taxon>Fabaceae</taxon>
        <taxon>Papilionoideae</taxon>
        <taxon>50 kb inversion clade</taxon>
        <taxon>NPAAA clade</taxon>
        <taxon>Hologalegina</taxon>
        <taxon>IRL clade</taxon>
        <taxon>Trifolieae</taxon>
        <taxon>Medicago</taxon>
    </lineage>
</organism>
<dbReference type="PROSITE" id="PS00107">
    <property type="entry name" value="PROTEIN_KINASE_ATP"/>
    <property type="match status" value="1"/>
</dbReference>
<keyword evidence="5" id="KW-0134">Cell wall</keyword>
<keyword evidence="9" id="KW-0433">Leucine-rich repeat</keyword>
<evidence type="ECO:0000256" key="25">
    <source>
        <dbReference type="ARBA" id="ARBA00048679"/>
    </source>
</evidence>
<evidence type="ECO:0000313" key="30">
    <source>
        <dbReference type="Proteomes" id="UP000265566"/>
    </source>
</evidence>
<evidence type="ECO:0000256" key="1">
    <source>
        <dbReference type="ARBA" id="ARBA00004170"/>
    </source>
</evidence>
<dbReference type="PANTHER" id="PTHR48056:SF23">
    <property type="entry name" value="PROTEIN KINASE DOMAIN-CONTAINING PROTEIN"/>
    <property type="match status" value="1"/>
</dbReference>
<feature type="binding site" evidence="26">
    <location>
        <position position="492"/>
    </location>
    <ligand>
        <name>ATP</name>
        <dbReference type="ChEBI" id="CHEBI:30616"/>
    </ligand>
</feature>
<keyword evidence="11 27" id="KW-0812">Transmembrane</keyword>
<dbReference type="InterPro" id="IPR008266">
    <property type="entry name" value="Tyr_kinase_AS"/>
</dbReference>
<dbReference type="GO" id="GO:0016020">
    <property type="term" value="C:membrane"/>
    <property type="evidence" value="ECO:0007669"/>
    <property type="project" value="UniProtKB-SubCell"/>
</dbReference>
<evidence type="ECO:0000256" key="6">
    <source>
        <dbReference type="ARBA" id="ARBA00022525"/>
    </source>
</evidence>
<dbReference type="GO" id="GO:0005524">
    <property type="term" value="F:ATP binding"/>
    <property type="evidence" value="ECO:0007669"/>
    <property type="project" value="UniProtKB-UniRule"/>
</dbReference>
<evidence type="ECO:0000313" key="29">
    <source>
        <dbReference type="EMBL" id="RHN44395.1"/>
    </source>
</evidence>
<evidence type="ECO:0000256" key="27">
    <source>
        <dbReference type="SAM" id="Phobius"/>
    </source>
</evidence>
<evidence type="ECO:0000256" key="19">
    <source>
        <dbReference type="ARBA" id="ARBA00023136"/>
    </source>
</evidence>
<dbReference type="InterPro" id="IPR055414">
    <property type="entry name" value="LRR_R13L4/SHOC2-like"/>
</dbReference>
<evidence type="ECO:0000256" key="17">
    <source>
        <dbReference type="ARBA" id="ARBA00022840"/>
    </source>
</evidence>
<protein>
    <recommendedName>
        <fullName evidence="4">non-specific serine/threonine protein kinase</fullName>
        <ecNumber evidence="4">2.7.11.1</ecNumber>
    </recommendedName>
</protein>
<evidence type="ECO:0000256" key="18">
    <source>
        <dbReference type="ARBA" id="ARBA00022989"/>
    </source>
</evidence>
<dbReference type="InterPro" id="IPR001611">
    <property type="entry name" value="Leu-rich_rpt"/>
</dbReference>
<evidence type="ECO:0000256" key="20">
    <source>
        <dbReference type="ARBA" id="ARBA00023157"/>
    </source>
</evidence>
<evidence type="ECO:0000256" key="21">
    <source>
        <dbReference type="ARBA" id="ARBA00023170"/>
    </source>
</evidence>
<dbReference type="GO" id="GO:0006952">
    <property type="term" value="P:defense response"/>
    <property type="evidence" value="ECO:0007669"/>
    <property type="project" value="UniProtKB-KW"/>
</dbReference>
<keyword evidence="15" id="KW-0418">Kinase</keyword>
<keyword evidence="22" id="KW-0325">Glycoprotein</keyword>
<evidence type="ECO:0000256" key="2">
    <source>
        <dbReference type="ARBA" id="ARBA00004191"/>
    </source>
</evidence>
<dbReference type="Gene3D" id="1.10.510.10">
    <property type="entry name" value="Transferase(Phosphotransferase) domain 1"/>
    <property type="match status" value="1"/>
</dbReference>
<evidence type="ECO:0000256" key="15">
    <source>
        <dbReference type="ARBA" id="ARBA00022777"/>
    </source>
</evidence>
<dbReference type="Gramene" id="rna38512">
    <property type="protein sequence ID" value="RHN44395.1"/>
    <property type="gene ID" value="gene38512"/>
</dbReference>
<evidence type="ECO:0000256" key="22">
    <source>
        <dbReference type="ARBA" id="ARBA00023180"/>
    </source>
</evidence>
<keyword evidence="8" id="KW-0597">Phosphoprotein</keyword>
<evidence type="ECO:0000256" key="8">
    <source>
        <dbReference type="ARBA" id="ARBA00022553"/>
    </source>
</evidence>
<evidence type="ECO:0000256" key="11">
    <source>
        <dbReference type="ARBA" id="ARBA00022692"/>
    </source>
</evidence>
<keyword evidence="13" id="KW-0677">Repeat</keyword>
<dbReference type="InterPro" id="IPR011009">
    <property type="entry name" value="Kinase-like_dom_sf"/>
</dbReference>
<evidence type="ECO:0000256" key="14">
    <source>
        <dbReference type="ARBA" id="ARBA00022741"/>
    </source>
</evidence>
<dbReference type="GO" id="GO:0004674">
    <property type="term" value="F:protein serine/threonine kinase activity"/>
    <property type="evidence" value="ECO:0007669"/>
    <property type="project" value="UniProtKB-KW"/>
</dbReference>
<keyword evidence="7" id="KW-0723">Serine/threonine-protein kinase</keyword>
<feature type="transmembrane region" description="Helical" evidence="27">
    <location>
        <begin position="399"/>
        <end position="420"/>
    </location>
</feature>
<evidence type="ECO:0000256" key="7">
    <source>
        <dbReference type="ARBA" id="ARBA00022527"/>
    </source>
</evidence>
<comment type="similarity">
    <text evidence="23">Belongs to the polygalacturonase-inhibiting protein family.</text>
</comment>
<evidence type="ECO:0000256" key="10">
    <source>
        <dbReference type="ARBA" id="ARBA00022679"/>
    </source>
</evidence>
<evidence type="ECO:0000256" key="23">
    <source>
        <dbReference type="ARBA" id="ARBA00038043"/>
    </source>
</evidence>
<evidence type="ECO:0000256" key="5">
    <source>
        <dbReference type="ARBA" id="ARBA00022512"/>
    </source>
</evidence>
<keyword evidence="18 27" id="KW-1133">Transmembrane helix</keyword>
<comment type="catalytic activity">
    <reaction evidence="24">
        <text>L-threonyl-[protein] + ATP = O-phospho-L-threonyl-[protein] + ADP + H(+)</text>
        <dbReference type="Rhea" id="RHEA:46608"/>
        <dbReference type="Rhea" id="RHEA-COMP:11060"/>
        <dbReference type="Rhea" id="RHEA-COMP:11605"/>
        <dbReference type="ChEBI" id="CHEBI:15378"/>
        <dbReference type="ChEBI" id="CHEBI:30013"/>
        <dbReference type="ChEBI" id="CHEBI:30616"/>
        <dbReference type="ChEBI" id="CHEBI:61977"/>
        <dbReference type="ChEBI" id="CHEBI:456216"/>
        <dbReference type="EC" id="2.7.11.1"/>
    </reaction>
</comment>
<comment type="caution">
    <text evidence="29">The sequence shown here is derived from an EMBL/GenBank/DDBJ whole genome shotgun (WGS) entry which is preliminary data.</text>
</comment>
<keyword evidence="12" id="KW-0732">Signal</keyword>
<dbReference type="InterPro" id="IPR032675">
    <property type="entry name" value="LRR_dom_sf"/>
</dbReference>
<dbReference type="PROSITE" id="PS00109">
    <property type="entry name" value="PROTEIN_KINASE_TYR"/>
    <property type="match status" value="1"/>
</dbReference>
<keyword evidence="21" id="KW-0675">Receptor</keyword>
<name>A0A396GZW2_MEDTR</name>
<dbReference type="Pfam" id="PF23598">
    <property type="entry name" value="LRR_14"/>
    <property type="match status" value="1"/>
</dbReference>
<dbReference type="Pfam" id="PF00069">
    <property type="entry name" value="Pkinase"/>
    <property type="match status" value="1"/>
</dbReference>
<evidence type="ECO:0000256" key="12">
    <source>
        <dbReference type="ARBA" id="ARBA00022729"/>
    </source>
</evidence>
<comment type="subcellular location">
    <subcellularLocation>
        <location evidence="1">Membrane</location>
        <topology evidence="1">Peripheral membrane protein</topology>
    </subcellularLocation>
    <subcellularLocation>
        <location evidence="3">Membrane</location>
        <topology evidence="3">Single-pass type I membrane protein</topology>
    </subcellularLocation>
    <subcellularLocation>
        <location evidence="2">Secreted</location>
        <location evidence="2">Cell wall</location>
    </subcellularLocation>
</comment>
<dbReference type="FunFam" id="3.80.10.10:FF:000383">
    <property type="entry name" value="Leucine-rich repeat receptor protein kinase EMS1"/>
    <property type="match status" value="1"/>
</dbReference>
<dbReference type="FunFam" id="3.30.200.20:FF:000309">
    <property type="entry name" value="Leucine-rich repeat receptor protein kinase MSP1"/>
    <property type="match status" value="1"/>
</dbReference>
<evidence type="ECO:0000256" key="3">
    <source>
        <dbReference type="ARBA" id="ARBA00004479"/>
    </source>
</evidence>
<reference evidence="30" key="1">
    <citation type="journal article" date="2018" name="Nat. Plants">
        <title>Whole-genome landscape of Medicago truncatula symbiotic genes.</title>
        <authorList>
            <person name="Pecrix Y."/>
            <person name="Staton S.E."/>
            <person name="Sallet E."/>
            <person name="Lelandais-Briere C."/>
            <person name="Moreau S."/>
            <person name="Carrere S."/>
            <person name="Blein T."/>
            <person name="Jardinaud M.F."/>
            <person name="Latrasse D."/>
            <person name="Zouine M."/>
            <person name="Zahm M."/>
            <person name="Kreplak J."/>
            <person name="Mayjonade B."/>
            <person name="Satge C."/>
            <person name="Perez M."/>
            <person name="Cauet S."/>
            <person name="Marande W."/>
            <person name="Chantry-Darmon C."/>
            <person name="Lopez-Roques C."/>
            <person name="Bouchez O."/>
            <person name="Berard A."/>
            <person name="Debelle F."/>
            <person name="Munos S."/>
            <person name="Bendahmane A."/>
            <person name="Berges H."/>
            <person name="Niebel A."/>
            <person name="Buitink J."/>
            <person name="Frugier F."/>
            <person name="Benhamed M."/>
            <person name="Crespi M."/>
            <person name="Gouzy J."/>
            <person name="Gamas P."/>
        </authorList>
    </citation>
    <scope>NUCLEOTIDE SEQUENCE [LARGE SCALE GENOMIC DNA]</scope>
    <source>
        <strain evidence="30">cv. Jemalong A17</strain>
    </source>
</reference>
<keyword evidence="20" id="KW-1015">Disulfide bond</keyword>
<evidence type="ECO:0000259" key="28">
    <source>
        <dbReference type="PROSITE" id="PS50011"/>
    </source>
</evidence>
<evidence type="ECO:0000256" key="16">
    <source>
        <dbReference type="ARBA" id="ARBA00022821"/>
    </source>
</evidence>
<dbReference type="Pfam" id="PF00560">
    <property type="entry name" value="LRR_1"/>
    <property type="match status" value="3"/>
</dbReference>
<dbReference type="SUPFAM" id="SSF52058">
    <property type="entry name" value="L domain-like"/>
    <property type="match status" value="1"/>
</dbReference>
<sequence>MQFIQSQKMNLTKYFCSNIYSPKMWKIFLLTWGLFMGTQFVIVTSQLQMEANAILNSEWWNTSDADFNISNRCSWSSISCNEAGSIKEINIYFATRTWVIQFEKLNMSVFHNLEKLDVIGIGLRGRIPKEIGLLAKLAYLDLRSNSLVGELPPSLGNLKRLEYLDISFNNIQGFIPSSLGNLTQLEYLYISNNHVQGSIPLELGFLNNLQKIDLSHNRLSRNLPIFLTNLTQLQYIDISNNFLTGSLPSNFDQLTKLKTLRLKYNSISGAFSILVKNLSHLETLEISHNLLNGTLRSNLFPLKDYGTSIDLSHNQISGEIPSQFGHFYKLNLSNNNLSGTIPQSLCNVFYLDISYNCLKVPIPQCTYLNPRNTRNKDVCIDTSYDQLQPHKKNSKVKRIVFIVLPILSILIIAFSLLVYFKRRHNSIKNKHGNTETTNNGDLFCIWNYDGKIAYNDIIRATKDFDIKYCIGKGAYGSVYKAQLPSGKFVALKKLHSYEAEVPSLDESFRNEVKILSEIKHRNIVKLYGFCLHKRVMFLIYQYMEKGSLFSVLHDDVEAIKFDWRKRVNTIKGVASALSYLHHDFTSPIVHRDVSTSNILLNSEWQPSVSDFGIARLLQYDSSNQTIVGGTIGYIAPELAYTMVVSEKCDVYSFGVVALEILVGRYPEEILSSLQLTSTQDIKLCEVLDQRLPLPNDVKVLLDIIHVVVVASACLNPNPSSRPTMKSVSQSFSIEVTPLSIPLREISVKQLVNQELKALFQIVNPKLNFEIN</sequence>
<evidence type="ECO:0000256" key="24">
    <source>
        <dbReference type="ARBA" id="ARBA00047899"/>
    </source>
</evidence>
<dbReference type="EC" id="2.7.11.1" evidence="4"/>
<keyword evidence="17 26" id="KW-0067">ATP-binding</keyword>
<feature type="domain" description="Protein kinase" evidence="28">
    <location>
        <begin position="464"/>
        <end position="732"/>
    </location>
</feature>
<dbReference type="PROSITE" id="PS50011">
    <property type="entry name" value="PROTEIN_KINASE_DOM"/>
    <property type="match status" value="1"/>
</dbReference>
<gene>
    <name evidence="29" type="ORF">MtrunA17_Chr7g0218991</name>
</gene>
<dbReference type="OrthoDB" id="676979at2759"/>
<keyword evidence="14 26" id="KW-0547">Nucleotide-binding</keyword>
<evidence type="ECO:0000256" key="13">
    <source>
        <dbReference type="ARBA" id="ARBA00022737"/>
    </source>
</evidence>
<evidence type="ECO:0000256" key="4">
    <source>
        <dbReference type="ARBA" id="ARBA00012513"/>
    </source>
</evidence>
<dbReference type="PANTHER" id="PTHR48056">
    <property type="entry name" value="LRR RECEPTOR-LIKE SERINE/THREONINE-PROTEIN KINASE-RELATED"/>
    <property type="match status" value="1"/>
</dbReference>
<evidence type="ECO:0000256" key="9">
    <source>
        <dbReference type="ARBA" id="ARBA00022614"/>
    </source>
</evidence>